<evidence type="ECO:0008006" key="4">
    <source>
        <dbReference type="Google" id="ProtNLM"/>
    </source>
</evidence>
<sequence length="276" mass="30191">MSKNIFKKIAELKEHNIPFVLTTVVDLKGSVPGKVGFKMIVESDGTTTGTVGGGALEQQVRTEALQRLAGGESGLKEYLLTEDADKSQENVEVIAMSCSGRVQIYYEVHGALPTVYVFGGGHVGRALLYHLAPLGYHRVLIDNRPDFATKEVNPHASEWVHMEYADYARKMTPAPVSFVVILTQGHNFDYHILKALYERNLDLPYIGVISSRAKAAGLIRNLKKDFGEDVDLSPLHTPIGLDIGGSTAEEIALSITAEIQAVRYGKNNGRIGSLRK</sequence>
<dbReference type="SUPFAM" id="SSF52440">
    <property type="entry name" value="PreATP-grasp domain"/>
    <property type="match status" value="1"/>
</dbReference>
<accession>A0A7V5PPZ6</accession>
<dbReference type="Pfam" id="PF02625">
    <property type="entry name" value="XdhC_CoxI"/>
    <property type="match status" value="1"/>
</dbReference>
<dbReference type="Proteomes" id="UP000886124">
    <property type="component" value="Unassembled WGS sequence"/>
</dbReference>
<protein>
    <recommendedName>
        <fullName evidence="4">XdhC family protein</fullName>
    </recommendedName>
</protein>
<proteinExistence type="predicted"/>
<dbReference type="AlphaFoldDB" id="A0A7V5PPZ6"/>
<feature type="domain" description="XdhC- CoxI" evidence="1">
    <location>
        <begin position="14"/>
        <end position="78"/>
    </location>
</feature>
<feature type="domain" description="XdhC Rossmann" evidence="2">
    <location>
        <begin position="115"/>
        <end position="259"/>
    </location>
</feature>
<dbReference type="InterPro" id="IPR052698">
    <property type="entry name" value="MoCofactor_Util/Proc"/>
</dbReference>
<dbReference type="InterPro" id="IPR027051">
    <property type="entry name" value="XdhC_Rossmann_dom"/>
</dbReference>
<evidence type="ECO:0000313" key="3">
    <source>
        <dbReference type="EMBL" id="HHJ53096.1"/>
    </source>
</evidence>
<dbReference type="InterPro" id="IPR016185">
    <property type="entry name" value="PreATP-grasp_dom_sf"/>
</dbReference>
<comment type="caution">
    <text evidence="3">The sequence shown here is derived from an EMBL/GenBank/DDBJ whole genome shotgun (WGS) entry which is preliminary data.</text>
</comment>
<gene>
    <name evidence="3" type="ORF">ENJ89_07865</name>
</gene>
<dbReference type="PANTHER" id="PTHR30388">
    <property type="entry name" value="ALDEHYDE OXIDOREDUCTASE MOLYBDENUM COFACTOR ASSEMBLY PROTEIN"/>
    <property type="match status" value="1"/>
</dbReference>
<organism evidence="3">
    <name type="scientific">Caldithrix abyssi</name>
    <dbReference type="NCBI Taxonomy" id="187145"/>
    <lineage>
        <taxon>Bacteria</taxon>
        <taxon>Pseudomonadati</taxon>
        <taxon>Calditrichota</taxon>
        <taxon>Calditrichia</taxon>
        <taxon>Calditrichales</taxon>
        <taxon>Calditrichaceae</taxon>
        <taxon>Caldithrix</taxon>
    </lineage>
</organism>
<evidence type="ECO:0000259" key="1">
    <source>
        <dbReference type="Pfam" id="PF02625"/>
    </source>
</evidence>
<reference evidence="3" key="1">
    <citation type="journal article" date="2020" name="mSystems">
        <title>Genome- and Community-Level Interaction Insights into Carbon Utilization and Element Cycling Functions of Hydrothermarchaeota in Hydrothermal Sediment.</title>
        <authorList>
            <person name="Zhou Z."/>
            <person name="Liu Y."/>
            <person name="Xu W."/>
            <person name="Pan J."/>
            <person name="Luo Z.H."/>
            <person name="Li M."/>
        </authorList>
    </citation>
    <scope>NUCLEOTIDE SEQUENCE [LARGE SCALE GENOMIC DNA]</scope>
    <source>
        <strain evidence="3">HyVt-527</strain>
    </source>
</reference>
<dbReference type="Gene3D" id="3.40.50.720">
    <property type="entry name" value="NAD(P)-binding Rossmann-like Domain"/>
    <property type="match status" value="1"/>
</dbReference>
<evidence type="ECO:0000259" key="2">
    <source>
        <dbReference type="Pfam" id="PF13478"/>
    </source>
</evidence>
<dbReference type="PANTHER" id="PTHR30388:SF6">
    <property type="entry name" value="XANTHINE DEHYDROGENASE SUBUNIT A-RELATED"/>
    <property type="match status" value="1"/>
</dbReference>
<dbReference type="EMBL" id="DROD01000508">
    <property type="protein sequence ID" value="HHJ53096.1"/>
    <property type="molecule type" value="Genomic_DNA"/>
</dbReference>
<name>A0A7V5PPZ6_CALAY</name>
<dbReference type="Pfam" id="PF13478">
    <property type="entry name" value="XdhC_C"/>
    <property type="match status" value="1"/>
</dbReference>
<dbReference type="InterPro" id="IPR003777">
    <property type="entry name" value="XdhC_CoxI"/>
</dbReference>